<keyword evidence="3" id="KW-1133">Transmembrane helix</keyword>
<comment type="caution">
    <text evidence="4">The sequence shown here is derived from an EMBL/GenBank/DDBJ whole genome shotgun (WGS) entry which is preliminary data.</text>
</comment>
<dbReference type="InterPro" id="IPR050768">
    <property type="entry name" value="UPF0353/GerABKA_families"/>
</dbReference>
<evidence type="ECO:0000256" key="1">
    <source>
        <dbReference type="ARBA" id="ARBA00005278"/>
    </source>
</evidence>
<dbReference type="STRING" id="759851.SAMN04244570_0842"/>
<feature type="transmembrane region" description="Helical" evidence="3">
    <location>
        <begin position="433"/>
        <end position="452"/>
    </location>
</feature>
<dbReference type="EMBL" id="AFPZ01000007">
    <property type="protein sequence ID" value="EGQ27869.1"/>
    <property type="molecule type" value="Genomic_DNA"/>
</dbReference>
<evidence type="ECO:0000256" key="2">
    <source>
        <dbReference type="ARBA" id="ARBA00023136"/>
    </source>
</evidence>
<comment type="similarity">
    <text evidence="1">Belongs to the GerABKA family.</text>
</comment>
<dbReference type="Proteomes" id="UP000005316">
    <property type="component" value="Unassembled WGS sequence"/>
</dbReference>
<feature type="transmembrane region" description="Helical" evidence="3">
    <location>
        <begin position="363"/>
        <end position="384"/>
    </location>
</feature>
<keyword evidence="3" id="KW-0812">Transmembrane</keyword>
<dbReference type="PANTHER" id="PTHR22550:SF5">
    <property type="entry name" value="LEUCINE ZIPPER PROTEIN 4"/>
    <property type="match status" value="1"/>
</dbReference>
<dbReference type="AlphaFoldDB" id="F9DMU7"/>
<dbReference type="OrthoDB" id="9772630at2"/>
<dbReference type="HOGENOM" id="CLU_021639_4_1_9"/>
<feature type="transmembrane region" description="Helical" evidence="3">
    <location>
        <begin position="273"/>
        <end position="295"/>
    </location>
</feature>
<organism evidence="4 5">
    <name type="scientific">Sporosarcina newyorkensis 2681</name>
    <dbReference type="NCBI Taxonomy" id="1027292"/>
    <lineage>
        <taxon>Bacteria</taxon>
        <taxon>Bacillati</taxon>
        <taxon>Bacillota</taxon>
        <taxon>Bacilli</taxon>
        <taxon>Bacillales</taxon>
        <taxon>Caryophanaceae</taxon>
        <taxon>Sporosarcina</taxon>
    </lineage>
</organism>
<dbReference type="Pfam" id="PF03323">
    <property type="entry name" value="GerA"/>
    <property type="match status" value="1"/>
</dbReference>
<dbReference type="PIRSF" id="PIRSF005690">
    <property type="entry name" value="GerBA"/>
    <property type="match status" value="1"/>
</dbReference>
<proteinExistence type="inferred from homology"/>
<accession>F9DMU7</accession>
<dbReference type="GO" id="GO:0016020">
    <property type="term" value="C:membrane"/>
    <property type="evidence" value="ECO:0007669"/>
    <property type="project" value="InterPro"/>
</dbReference>
<gene>
    <name evidence="4" type="primary">gerKA</name>
    <name evidence="4" type="ORF">HMPREF9372_0127</name>
</gene>
<dbReference type="RefSeq" id="WP_009496625.1">
    <property type="nucleotide sequence ID" value="NZ_GL982997.1"/>
</dbReference>
<dbReference type="InterPro" id="IPR004995">
    <property type="entry name" value="Spore_Ger"/>
</dbReference>
<evidence type="ECO:0000313" key="4">
    <source>
        <dbReference type="EMBL" id="EGQ27869.1"/>
    </source>
</evidence>
<protein>
    <submittedName>
        <fullName evidence="4">Spore germination protein KA</fullName>
    </submittedName>
</protein>
<reference evidence="4 5" key="1">
    <citation type="submission" date="2011-04" db="EMBL/GenBank/DDBJ databases">
        <authorList>
            <person name="Muzny D."/>
            <person name="Qin X."/>
            <person name="Deng J."/>
            <person name="Jiang H."/>
            <person name="Liu Y."/>
            <person name="Qu J."/>
            <person name="Song X.-Z."/>
            <person name="Zhang L."/>
            <person name="Thornton R."/>
            <person name="Coyle M."/>
            <person name="Francisco L."/>
            <person name="Jackson L."/>
            <person name="Javaid M."/>
            <person name="Korchina V."/>
            <person name="Kovar C."/>
            <person name="Mata R."/>
            <person name="Mathew T."/>
            <person name="Ngo R."/>
            <person name="Nguyen L."/>
            <person name="Nguyen N."/>
            <person name="Okwuonu G."/>
            <person name="Ongeri F."/>
            <person name="Pham C."/>
            <person name="Simmons D."/>
            <person name="Wilczek-Boney K."/>
            <person name="Hale W."/>
            <person name="Jakkamsetti A."/>
            <person name="Pham P."/>
            <person name="Ruth R."/>
            <person name="San Lucas F."/>
            <person name="Warren J."/>
            <person name="Zhang J."/>
            <person name="Zhao Z."/>
            <person name="Zhou C."/>
            <person name="Zhu D."/>
            <person name="Lee S."/>
            <person name="Bess C."/>
            <person name="Blankenburg K."/>
            <person name="Forbes L."/>
            <person name="Fu Q."/>
            <person name="Gubbala S."/>
            <person name="Hirani K."/>
            <person name="Jayaseelan J.C."/>
            <person name="Lara F."/>
            <person name="Munidasa M."/>
            <person name="Palculict T."/>
            <person name="Patil S."/>
            <person name="Pu L.-L."/>
            <person name="Saada N."/>
            <person name="Tang L."/>
            <person name="Weissenberger G."/>
            <person name="Zhu Y."/>
            <person name="Hemphill L."/>
            <person name="Shang Y."/>
            <person name="Youmans B."/>
            <person name="Ayvaz T."/>
            <person name="Ross M."/>
            <person name="Santibanez J."/>
            <person name="Aqrawi P."/>
            <person name="Gross S."/>
            <person name="Joshi V."/>
            <person name="Fowler G."/>
            <person name="Nazareth L."/>
            <person name="Reid J."/>
            <person name="Worley K."/>
            <person name="Petrosino J."/>
            <person name="Highlander S."/>
            <person name="Gibbs R."/>
        </authorList>
    </citation>
    <scope>NUCLEOTIDE SEQUENCE [LARGE SCALE GENOMIC DNA]</scope>
    <source>
        <strain evidence="4 5">2681</strain>
    </source>
</reference>
<feature type="transmembrane region" description="Helical" evidence="3">
    <location>
        <begin position="396"/>
        <end position="421"/>
    </location>
</feature>
<sequence length="472" mass="53395">MKNPASMIDKYFLEDLFYGSSDLVIQEVQWTIGKGFVCYFTTLVDTVETAKQIELMRSRSEQALKNWGTTAISTVQTFNQEQLIESICSGMTLLIFPEMNIQIQLSTQQFTARSPDEPIGETTVRGSHEGFVESLEQNLYMIRKRLAIPDLVIRTVKMGKENNSYATYIYIDSLADPDVVLEAANRLKNIPGEYALGSGQMEDYLEDTVYSPFPQLLNTERPDRVVENLLEGKIAFLIDHSPTVLIGPVTFFSFFQSPDDYNARPIVGTFYRLLRLGGLAMAVLLPAFYIAVVSYHFEILPNDISQKVKLTVNDLPYRPIIEALFLELFIELIREASLRLPTPIGPTIGIVGGLVIGDAVVNAGLVSNIMIVVVAITAISSYVIPSPEMNMSIRIIRFPFMIMATLFGFFGMSIMALLLYIHLLNLSSLKQPYFSPLIPFDASRLWVVFLRLPFFRHHPQQKTFSFFRRGRK</sequence>
<evidence type="ECO:0000256" key="3">
    <source>
        <dbReference type="SAM" id="Phobius"/>
    </source>
</evidence>
<dbReference type="PANTHER" id="PTHR22550">
    <property type="entry name" value="SPORE GERMINATION PROTEIN"/>
    <property type="match status" value="1"/>
</dbReference>
<keyword evidence="2 3" id="KW-0472">Membrane</keyword>
<evidence type="ECO:0000313" key="5">
    <source>
        <dbReference type="Proteomes" id="UP000005316"/>
    </source>
</evidence>
<dbReference type="GO" id="GO:0009847">
    <property type="term" value="P:spore germination"/>
    <property type="evidence" value="ECO:0007669"/>
    <property type="project" value="InterPro"/>
</dbReference>
<name>F9DMU7_9BACL</name>
<dbReference type="eggNOG" id="COG0697">
    <property type="taxonomic scope" value="Bacteria"/>
</dbReference>